<feature type="compositionally biased region" description="Low complexity" evidence="1">
    <location>
        <begin position="1049"/>
        <end position="1063"/>
    </location>
</feature>
<feature type="region of interest" description="Disordered" evidence="1">
    <location>
        <begin position="622"/>
        <end position="695"/>
    </location>
</feature>
<evidence type="ECO:0000313" key="3">
    <source>
        <dbReference type="Proteomes" id="UP001153148"/>
    </source>
</evidence>
<keyword evidence="3" id="KW-1185">Reference proteome</keyword>
<reference evidence="2" key="1">
    <citation type="submission" date="2021-03" db="EMBL/GenBank/DDBJ databases">
        <authorList>
            <person name="Tran Van P."/>
        </authorList>
    </citation>
    <scope>NUCLEOTIDE SEQUENCE</scope>
</reference>
<gene>
    <name evidence="2" type="ORF">TPAB3V08_LOCUS10687</name>
</gene>
<evidence type="ECO:0000313" key="2">
    <source>
        <dbReference type="EMBL" id="CAG2063740.1"/>
    </source>
</evidence>
<protein>
    <submittedName>
        <fullName evidence="2">Uncharacterized protein</fullName>
    </submittedName>
</protein>
<feature type="region of interest" description="Disordered" evidence="1">
    <location>
        <begin position="775"/>
        <end position="828"/>
    </location>
</feature>
<feature type="compositionally biased region" description="Polar residues" evidence="1">
    <location>
        <begin position="1505"/>
        <end position="1522"/>
    </location>
</feature>
<sequence length="1543" mass="170251">MSESLREEEVSIVPPEIYQPVGAVDKLLNKGIIKKENTAQFEDTLSVKVTPELISILKPEQSDIIPEFLEVSKVIPEDEVVTALEKNIVGMPKYYKSDIEKETSFDITKSSLVSLTQKSIFSITPLHYESFATETGVNVLISEVKEATRQIKEEIKELKPDLTPTPDGSESVLPMSNTIKFCESSELDDIKSLQIVGYKYKSSRDSLNNSESSSIYSDMTPIPISNADIKLHDSSKSFGSGKQPVALGDISYDIKKVHASNEFDKESIFNENLPAQPILTSHSVFGVSSEDIVMTDDILKVTLTEDNGDMQDCKTEGKILKTKSGTTYVELDSCDKKSICFCEDVISSVSLSFAPQPSTSFSEKVDEDAVSDYSGDVSKENKCHDFHSDKNNKERYSKVISVDKQNKLSAYDINLGTRKIDDRASTPHKVRIDKTSPFTIPTGAISKYETRHKGYMASTLSRDLKVEHSVAERNAYFSRESSLKRHISDRDESTSSSSSPTKSFSQKKPLDVTENIIMFSKSPKKVMTKKLQSKLLEDTISSSDAAMAKPLLLKDKTPTTIKKNTKSKILKEEDSSITGKYMSKRASSTKSEQTDTLESTAVPSLMSQKVTTKSTLSRKIAFSHHESTSIRESSTSSSRQLNGYVSKPEDVGISVERGRPRKRDELTKTSRQIKSNSKKEQSFSMPDTSASDHPKKYVSKEVASILPITVKQKYPNINTIHAPYYIPTQDNPKSPESPLDPEICLPTPVANIPSPDPSPSVKSVLDKSITIATERKTMIERRMSPSPSASPVKSVARSDRYTSAVDLSQSSPSLPSSPSRVRGQQQSGVTQLLTSEVFTRTVDASGSIEVIYRQPTVSEALRRVAVASGTRSVLESVFVPGETEVSLIDTTDSSLSDSVALPSSSSDHDLSIDTNVRVRGTSASPKHTRRSLDLIHDTPGSKLRNSDLLLEYSTVVEDQTVHSIEPLIQKKETSSDSVAVPKYSSKVSPTKPSKQPSPLKSSQVSEERLSPILDVRAVTPPRVKHKFDYMEEETSSDAAFPSSPGKTEPPTFSSGSSSFDPPSVAASVQSMASELDQLLEEVQINMGIDSHWDSKSVLHRGDTYMNVPHRDLADPLLSDYVHSQDRSNGEIFLTSSLRKTPRTVLPAPEKTSVAPFNEDASFQHNVVRFSAAIDPNDYLISEEEDLFDLGEDDIHTLSPSGSELDYAVVEPHNQLAAIEEEAAATDEDQDIIPIDDTPLHQNSDAHLSEESNCSESPKSCRGVFITNMALKESKVPLISITSDDTFGDDSLDYHHKPVPSDILTDMEDLDSDLEDAKHKITPVLNSLVITEGELSGLTDTEYIHTSDEDDNYESSMRPKTPIPLDNLLDFQSTLEECVIINSPNKNDNILKSEISRSAQGPASANTFLGFSLPDTKEGLTDLEDFGLSGEDEPPDISEEIFEENDFLTGLICDGENVDIADRIKTIVQTSPSPPSTPERRQVKDKNVRIRRRKVSPKKSHAIENKYSQYLSPSPSSVLFSDNTDVESLPSDSEDEEKRDKRKT</sequence>
<feature type="compositionally biased region" description="Low complexity" evidence="1">
    <location>
        <begin position="494"/>
        <end position="507"/>
    </location>
</feature>
<feature type="region of interest" description="Disordered" evidence="1">
    <location>
        <begin position="580"/>
        <end position="603"/>
    </location>
</feature>
<feature type="non-terminal residue" evidence="2">
    <location>
        <position position="1543"/>
    </location>
</feature>
<feature type="compositionally biased region" description="Low complexity" evidence="1">
    <location>
        <begin position="784"/>
        <end position="795"/>
    </location>
</feature>
<feature type="compositionally biased region" description="Basic and acidic residues" evidence="1">
    <location>
        <begin position="481"/>
        <end position="493"/>
    </location>
</feature>
<evidence type="ECO:0000256" key="1">
    <source>
        <dbReference type="SAM" id="MobiDB-lite"/>
    </source>
</evidence>
<feature type="compositionally biased region" description="Low complexity" evidence="1">
    <location>
        <begin position="630"/>
        <end position="639"/>
    </location>
</feature>
<comment type="caution">
    <text evidence="2">The sequence shown here is derived from an EMBL/GenBank/DDBJ whole genome shotgun (WGS) entry which is preliminary data.</text>
</comment>
<dbReference type="Proteomes" id="UP001153148">
    <property type="component" value="Unassembled WGS sequence"/>
</dbReference>
<feature type="compositionally biased region" description="Low complexity" evidence="1">
    <location>
        <begin position="980"/>
        <end position="1004"/>
    </location>
</feature>
<feature type="compositionally biased region" description="Basic and acidic residues" evidence="1">
    <location>
        <begin position="656"/>
        <end position="668"/>
    </location>
</feature>
<name>A0ABN7P7B5_TIMPD</name>
<feature type="compositionally biased region" description="Polar residues" evidence="1">
    <location>
        <begin position="585"/>
        <end position="603"/>
    </location>
</feature>
<proteinExistence type="predicted"/>
<dbReference type="EMBL" id="CAJPIN010028579">
    <property type="protein sequence ID" value="CAG2063740.1"/>
    <property type="molecule type" value="Genomic_DNA"/>
</dbReference>
<accession>A0ABN7P7B5</accession>
<organism evidence="2 3">
    <name type="scientific">Timema podura</name>
    <name type="common">Walking stick</name>
    <dbReference type="NCBI Taxonomy" id="61482"/>
    <lineage>
        <taxon>Eukaryota</taxon>
        <taxon>Metazoa</taxon>
        <taxon>Ecdysozoa</taxon>
        <taxon>Arthropoda</taxon>
        <taxon>Hexapoda</taxon>
        <taxon>Insecta</taxon>
        <taxon>Pterygota</taxon>
        <taxon>Neoptera</taxon>
        <taxon>Polyneoptera</taxon>
        <taxon>Phasmatodea</taxon>
        <taxon>Timematodea</taxon>
        <taxon>Timematoidea</taxon>
        <taxon>Timematidae</taxon>
        <taxon>Timema</taxon>
    </lineage>
</organism>
<feature type="region of interest" description="Disordered" evidence="1">
    <location>
        <begin position="478"/>
        <end position="507"/>
    </location>
</feature>
<feature type="region of interest" description="Disordered" evidence="1">
    <location>
        <begin position="972"/>
        <end position="1016"/>
    </location>
</feature>
<feature type="compositionally biased region" description="Low complexity" evidence="1">
    <location>
        <begin position="807"/>
        <end position="819"/>
    </location>
</feature>
<feature type="region of interest" description="Disordered" evidence="1">
    <location>
        <begin position="1492"/>
        <end position="1543"/>
    </location>
</feature>
<feature type="region of interest" description="Disordered" evidence="1">
    <location>
        <begin position="1031"/>
        <end position="1064"/>
    </location>
</feature>